<evidence type="ECO:0000256" key="2">
    <source>
        <dbReference type="SAM" id="MobiDB-lite"/>
    </source>
</evidence>
<sequence length="456" mass="48869">MNERELSLIRALGEEFSQALSELRESFRKSLGDHLKATEEKLAALTKEVSTLKDTTALNITAQLADAVASIPAPKIPELPDIGAMVSEAVATLPLPQDGKSVTPEDLRPLLQELVTAAVGEIPVPRDGKDYDPAVLKQAVDDAVAALPPAQDGRSVTPEDLRPLLQELVTAAVGEIPVPRDGKDYDPTVLKQVVDDAVAALPPAQDGRSVTPEDLRPLLQELVTAAVGEIPVPRDGKDYDPAVLKQAVDDAVAALPPAQDGRSVTPEDLRPLLQELVTAAVGEIPVPRDGKDYDPAVLKQAVDDAVAALPPAQDGRDALQLEIQPFIDEGKSYPRGSYATHNGGLWRAYEKTHGMRGWECIVDGVSDVDISMNGQRNFIVTVNRASGASEKKSFDIPAMVYRGVFKSGDEYLPGDTVTWGGSLWHCDEQTQDKPGEAGSKGWTLAAKRGRDGRDKT</sequence>
<feature type="coiled-coil region" evidence="1">
    <location>
        <begin position="28"/>
        <end position="55"/>
    </location>
</feature>
<dbReference type="AlphaFoldDB" id="A0A378C9I5"/>
<gene>
    <name evidence="3" type="ORF">NCTC11679_03262</name>
</gene>
<evidence type="ECO:0000313" key="4">
    <source>
        <dbReference type="Proteomes" id="UP000255239"/>
    </source>
</evidence>
<feature type="region of interest" description="Disordered" evidence="2">
    <location>
        <begin position="428"/>
        <end position="456"/>
    </location>
</feature>
<accession>A0A378C9I5</accession>
<evidence type="ECO:0000313" key="3">
    <source>
        <dbReference type="EMBL" id="STV65389.1"/>
    </source>
</evidence>
<organism evidence="3 4">
    <name type="scientific">Klebsiella pneumoniae</name>
    <dbReference type="NCBI Taxonomy" id="573"/>
    <lineage>
        <taxon>Bacteria</taxon>
        <taxon>Pseudomonadati</taxon>
        <taxon>Pseudomonadota</taxon>
        <taxon>Gammaproteobacteria</taxon>
        <taxon>Enterobacterales</taxon>
        <taxon>Enterobacteriaceae</taxon>
        <taxon>Klebsiella/Raoultella group</taxon>
        <taxon>Klebsiella</taxon>
        <taxon>Klebsiella pneumoniae complex</taxon>
    </lineage>
</organism>
<reference evidence="3 4" key="1">
    <citation type="submission" date="2018-06" db="EMBL/GenBank/DDBJ databases">
        <authorList>
            <consortium name="Pathogen Informatics"/>
            <person name="Doyle S."/>
        </authorList>
    </citation>
    <scope>NUCLEOTIDE SEQUENCE [LARGE SCALE GENOMIC DNA]</scope>
    <source>
        <strain evidence="3 4">NCTC11679</strain>
    </source>
</reference>
<keyword evidence="1" id="KW-0175">Coiled coil</keyword>
<dbReference type="Proteomes" id="UP000255239">
    <property type="component" value="Unassembled WGS sequence"/>
</dbReference>
<dbReference type="Gene3D" id="2.10.10.90">
    <property type="match status" value="1"/>
</dbReference>
<name>A0A378C9I5_KLEPN</name>
<protein>
    <submittedName>
        <fullName evidence="3">Carbohydrate binding domain</fullName>
    </submittedName>
</protein>
<evidence type="ECO:0000256" key="1">
    <source>
        <dbReference type="SAM" id="Coils"/>
    </source>
</evidence>
<dbReference type="EMBL" id="UGMG01000001">
    <property type="protein sequence ID" value="STV65389.1"/>
    <property type="molecule type" value="Genomic_DNA"/>
</dbReference>
<proteinExistence type="predicted"/>